<evidence type="ECO:0000256" key="1">
    <source>
        <dbReference type="SAM" id="Phobius"/>
    </source>
</evidence>
<gene>
    <name evidence="2" type="ORF">TrLO_g7092</name>
</gene>
<comment type="caution">
    <text evidence="2">The sequence shown here is derived from an EMBL/GenBank/DDBJ whole genome shotgun (WGS) entry which is preliminary data.</text>
</comment>
<dbReference type="AlphaFoldDB" id="A0A9W7FRW1"/>
<dbReference type="EMBL" id="BRXW01000270">
    <property type="protein sequence ID" value="GMI16930.1"/>
    <property type="molecule type" value="Genomic_DNA"/>
</dbReference>
<dbReference type="OrthoDB" id="414698at2759"/>
<evidence type="ECO:0000313" key="3">
    <source>
        <dbReference type="Proteomes" id="UP001165122"/>
    </source>
</evidence>
<accession>A0A9W7FRW1</accession>
<keyword evidence="1" id="KW-0472">Membrane</keyword>
<keyword evidence="1" id="KW-1133">Transmembrane helix</keyword>
<keyword evidence="1" id="KW-0812">Transmembrane</keyword>
<reference evidence="3" key="1">
    <citation type="journal article" date="2023" name="Commun. Biol.">
        <title>Genome analysis of Parmales, the sister group of diatoms, reveals the evolutionary specialization of diatoms from phago-mixotrophs to photoautotrophs.</title>
        <authorList>
            <person name="Ban H."/>
            <person name="Sato S."/>
            <person name="Yoshikawa S."/>
            <person name="Yamada K."/>
            <person name="Nakamura Y."/>
            <person name="Ichinomiya M."/>
            <person name="Sato N."/>
            <person name="Blanc-Mathieu R."/>
            <person name="Endo H."/>
            <person name="Kuwata A."/>
            <person name="Ogata H."/>
        </authorList>
    </citation>
    <scope>NUCLEOTIDE SEQUENCE [LARGE SCALE GENOMIC DNA]</scope>
    <source>
        <strain evidence="3">NIES 3700</strain>
    </source>
</reference>
<keyword evidence="3" id="KW-1185">Reference proteome</keyword>
<dbReference type="Proteomes" id="UP001165122">
    <property type="component" value="Unassembled WGS sequence"/>
</dbReference>
<evidence type="ECO:0000313" key="2">
    <source>
        <dbReference type="EMBL" id="GMI16930.1"/>
    </source>
</evidence>
<proteinExistence type="predicted"/>
<name>A0A9W7FRW1_9STRA</name>
<feature type="transmembrane region" description="Helical" evidence="1">
    <location>
        <begin position="41"/>
        <end position="63"/>
    </location>
</feature>
<organism evidence="2 3">
    <name type="scientific">Triparma laevis f. longispina</name>
    <dbReference type="NCBI Taxonomy" id="1714387"/>
    <lineage>
        <taxon>Eukaryota</taxon>
        <taxon>Sar</taxon>
        <taxon>Stramenopiles</taxon>
        <taxon>Ochrophyta</taxon>
        <taxon>Bolidophyceae</taxon>
        <taxon>Parmales</taxon>
        <taxon>Triparmaceae</taxon>
        <taxon>Triparma</taxon>
    </lineage>
</organism>
<protein>
    <submittedName>
        <fullName evidence="2">Uncharacterized protein</fullName>
    </submittedName>
</protein>
<sequence>MMFTFLEADHTDGSYTPPAIKSYEEVDADCPNFFEVILQLYWPWLVGLVFLILGCCACCYRCCCTKCNGRSWFKGQGRTGTGAEQEMVTN</sequence>